<evidence type="ECO:0000256" key="1">
    <source>
        <dbReference type="ARBA" id="ARBA00004496"/>
    </source>
</evidence>
<keyword evidence="4 5" id="KW-0687">Ribonucleoprotein</keyword>
<gene>
    <name evidence="5" type="primary">srp19</name>
    <name evidence="6" type="ORF">MBORA_09180</name>
</gene>
<dbReference type="EMBL" id="LWMU01000059">
    <property type="protein sequence ID" value="KZX13017.1"/>
    <property type="molecule type" value="Genomic_DNA"/>
</dbReference>
<evidence type="ECO:0000256" key="3">
    <source>
        <dbReference type="ARBA" id="ARBA00023135"/>
    </source>
</evidence>
<comment type="caution">
    <text evidence="6">The sequence shown here is derived from an EMBL/GenBank/DDBJ whole genome shotgun (WGS) entry which is preliminary data.</text>
</comment>
<dbReference type="GO" id="GO:0048500">
    <property type="term" value="C:signal recognition particle"/>
    <property type="evidence" value="ECO:0007669"/>
    <property type="project" value="UniProtKB-UniRule"/>
</dbReference>
<keyword evidence="3 5" id="KW-0733">Signal recognition particle</keyword>
<dbReference type="InterPro" id="IPR022938">
    <property type="entry name" value="SRP19_arc-type"/>
</dbReference>
<keyword evidence="2 5" id="KW-0963">Cytoplasm</keyword>
<protein>
    <recommendedName>
        <fullName evidence="5">Signal recognition particle 19 kDa protein</fullName>
        <shortName evidence="5">SRP19</shortName>
    </recommendedName>
</protein>
<proteinExistence type="inferred from homology"/>
<evidence type="ECO:0000313" key="7">
    <source>
        <dbReference type="Proteomes" id="UP000077428"/>
    </source>
</evidence>
<dbReference type="InterPro" id="IPR002778">
    <property type="entry name" value="Signal_recog_particle_SRP19"/>
</dbReference>
<dbReference type="Pfam" id="PF01922">
    <property type="entry name" value="SRP19"/>
    <property type="match status" value="1"/>
</dbReference>
<dbReference type="PANTHER" id="PTHR17453:SF0">
    <property type="entry name" value="SIGNAL RECOGNITION PARTICLE 19 KDA PROTEIN"/>
    <property type="match status" value="1"/>
</dbReference>
<evidence type="ECO:0000313" key="6">
    <source>
        <dbReference type="EMBL" id="KZX13017.1"/>
    </source>
</evidence>
<dbReference type="OrthoDB" id="56356at2157"/>
<evidence type="ECO:0000256" key="2">
    <source>
        <dbReference type="ARBA" id="ARBA00022490"/>
    </source>
</evidence>
<comment type="similarity">
    <text evidence="5">Belongs to the SRP19 family.</text>
</comment>
<comment type="function">
    <text evidence="5">Involved in targeting and insertion of nascent membrane proteins into the cytoplasmic membrane. Binds directly to 7S RNA and mediates binding of the 54 kDa subunit of the SRP.</text>
</comment>
<sequence>MICVWPQYIDKNLTLSEGRKIAKKYAVKEPSLSEIEHALKKLKLPYNIQKEKSYPGKWYKHSGRILVESDKTKLDLLKEISLKVKEKRK</sequence>
<dbReference type="InterPro" id="IPR036521">
    <property type="entry name" value="SRP19-like_sf"/>
</dbReference>
<comment type="subunit">
    <text evidence="5">Part of the signal recognition particle protein translocation system, which is composed of SRP and FtsY. Archaeal SRP consists of a 7S RNA molecule of 300 nucleotides and two protein subunits: SRP54 and SRP19.</text>
</comment>
<organism evidence="6 7">
    <name type="scientific">Methanobrevibacter oralis</name>
    <dbReference type="NCBI Taxonomy" id="66851"/>
    <lineage>
        <taxon>Archaea</taxon>
        <taxon>Methanobacteriati</taxon>
        <taxon>Methanobacteriota</taxon>
        <taxon>Methanomada group</taxon>
        <taxon>Methanobacteria</taxon>
        <taxon>Methanobacteriales</taxon>
        <taxon>Methanobacteriaceae</taxon>
        <taxon>Methanobrevibacter</taxon>
    </lineage>
</organism>
<dbReference type="HAMAP" id="MF_00305">
    <property type="entry name" value="SRP19"/>
    <property type="match status" value="1"/>
</dbReference>
<dbReference type="GO" id="GO:0006617">
    <property type="term" value="P:SRP-dependent cotranslational protein targeting to membrane, signal sequence recognition"/>
    <property type="evidence" value="ECO:0007669"/>
    <property type="project" value="TreeGrafter"/>
</dbReference>
<dbReference type="STRING" id="66851.MBORA_09180"/>
<accession>A0A166CC38</accession>
<keyword evidence="5" id="KW-0694">RNA-binding</keyword>
<dbReference type="GO" id="GO:0008312">
    <property type="term" value="F:7S RNA binding"/>
    <property type="evidence" value="ECO:0007669"/>
    <property type="project" value="UniProtKB-UniRule"/>
</dbReference>
<dbReference type="Proteomes" id="UP000077428">
    <property type="component" value="Unassembled WGS sequence"/>
</dbReference>
<dbReference type="PANTHER" id="PTHR17453">
    <property type="entry name" value="SIGNAL RECOGNITION PARTICLE 19 KD PROTEIN"/>
    <property type="match status" value="1"/>
</dbReference>
<evidence type="ECO:0000256" key="5">
    <source>
        <dbReference type="HAMAP-Rule" id="MF_00305"/>
    </source>
</evidence>
<name>A0A166CC38_METOA</name>
<dbReference type="Gene3D" id="3.30.56.30">
    <property type="entry name" value="Signal recognition particle, SRP19-like subunit"/>
    <property type="match status" value="1"/>
</dbReference>
<dbReference type="AlphaFoldDB" id="A0A166CC38"/>
<reference evidence="7" key="1">
    <citation type="journal article" date="2016" name="Genome Announc.">
        <title>Draft Genome Sequences of Methanobrevibacter curvatus DSM11111, Methanobrevibacter cuticularis DSM11139, Methanobrevibacter filiformis DSM11501, and Methanobrevibacter oralis DSM7256.</title>
        <authorList>
            <person name="Poehlein A."/>
            <person name="Seedorf H."/>
        </authorList>
    </citation>
    <scope>NUCLEOTIDE SEQUENCE [LARGE SCALE GENOMIC DNA]</scope>
    <source>
        <strain evidence="7">DSM 7256 / JCM 30027 / ZR</strain>
    </source>
</reference>
<comment type="subcellular location">
    <subcellularLocation>
        <location evidence="1 5">Cytoplasm</location>
    </subcellularLocation>
</comment>
<keyword evidence="7" id="KW-1185">Reference proteome</keyword>
<evidence type="ECO:0000256" key="4">
    <source>
        <dbReference type="ARBA" id="ARBA00023274"/>
    </source>
</evidence>
<dbReference type="PATRIC" id="fig|66851.6.peg.1009"/>
<dbReference type="SUPFAM" id="SSF69695">
    <property type="entry name" value="SRP19"/>
    <property type="match status" value="1"/>
</dbReference>
<dbReference type="RefSeq" id="WP_042694000.1">
    <property type="nucleotide sequence ID" value="NZ_CABMAB010000031.1"/>
</dbReference>